<dbReference type="PANTHER" id="PTHR33375:SF1">
    <property type="entry name" value="CHROMOSOME-PARTITIONING PROTEIN PARB-RELATED"/>
    <property type="match status" value="1"/>
</dbReference>
<dbReference type="InterPro" id="IPR037972">
    <property type="entry name" value="RepB_N"/>
</dbReference>
<dbReference type="Proteomes" id="UP000612349">
    <property type="component" value="Unassembled WGS sequence"/>
</dbReference>
<organism evidence="4 5">
    <name type="scientific">Croceicoccus mobilis</name>
    <dbReference type="NCBI Taxonomy" id="1703339"/>
    <lineage>
        <taxon>Bacteria</taxon>
        <taxon>Pseudomonadati</taxon>
        <taxon>Pseudomonadota</taxon>
        <taxon>Alphaproteobacteria</taxon>
        <taxon>Sphingomonadales</taxon>
        <taxon>Erythrobacteraceae</taxon>
        <taxon>Croceicoccus</taxon>
    </lineage>
</organism>
<reference evidence="4" key="2">
    <citation type="submission" date="2020-09" db="EMBL/GenBank/DDBJ databases">
        <authorList>
            <person name="Sun Q."/>
            <person name="Zhou Y."/>
        </authorList>
    </citation>
    <scope>NUCLEOTIDE SEQUENCE</scope>
    <source>
        <strain evidence="4">CGMCC 1.15360</strain>
    </source>
</reference>
<evidence type="ECO:0000259" key="3">
    <source>
        <dbReference type="SMART" id="SM00470"/>
    </source>
</evidence>
<evidence type="ECO:0000256" key="2">
    <source>
        <dbReference type="SAM" id="MobiDB-lite"/>
    </source>
</evidence>
<dbReference type="InterPro" id="IPR050336">
    <property type="entry name" value="Chromosome_partition/occlusion"/>
</dbReference>
<dbReference type="CDD" id="cd16405">
    <property type="entry name" value="RepB_like_N"/>
    <property type="match status" value="1"/>
</dbReference>
<dbReference type="InterPro" id="IPR003115">
    <property type="entry name" value="ParB_N"/>
</dbReference>
<dbReference type="SMART" id="SM00470">
    <property type="entry name" value="ParB"/>
    <property type="match status" value="1"/>
</dbReference>
<proteinExistence type="inferred from homology"/>
<dbReference type="GO" id="GO:0003677">
    <property type="term" value="F:DNA binding"/>
    <property type="evidence" value="ECO:0007669"/>
    <property type="project" value="InterPro"/>
</dbReference>
<dbReference type="RefSeq" id="WP_066775980.1">
    <property type="nucleotide sequence ID" value="NZ_BMIP01000012.1"/>
</dbReference>
<dbReference type="NCBIfam" id="TIGR00180">
    <property type="entry name" value="parB_part"/>
    <property type="match status" value="1"/>
</dbReference>
<keyword evidence="5" id="KW-1185">Reference proteome</keyword>
<protein>
    <recommendedName>
        <fullName evidence="3">ParB-like N-terminal domain-containing protein</fullName>
    </recommendedName>
</protein>
<dbReference type="InterPro" id="IPR004437">
    <property type="entry name" value="ParB/RepB/Spo0J"/>
</dbReference>
<dbReference type="OrthoDB" id="7190674at2"/>
<dbReference type="GO" id="GO:0007059">
    <property type="term" value="P:chromosome segregation"/>
    <property type="evidence" value="ECO:0007669"/>
    <property type="project" value="TreeGrafter"/>
</dbReference>
<dbReference type="InterPro" id="IPR036086">
    <property type="entry name" value="ParB/Sulfiredoxin_sf"/>
</dbReference>
<reference evidence="4" key="1">
    <citation type="journal article" date="2014" name="Int. J. Syst. Evol. Microbiol.">
        <title>Complete genome sequence of Corynebacterium casei LMG S-19264T (=DSM 44701T), isolated from a smear-ripened cheese.</title>
        <authorList>
            <consortium name="US DOE Joint Genome Institute (JGI-PGF)"/>
            <person name="Walter F."/>
            <person name="Albersmeier A."/>
            <person name="Kalinowski J."/>
            <person name="Ruckert C."/>
        </authorList>
    </citation>
    <scope>NUCLEOTIDE SEQUENCE</scope>
    <source>
        <strain evidence="4">CGMCC 1.15360</strain>
    </source>
</reference>
<dbReference type="SUPFAM" id="SSF110849">
    <property type="entry name" value="ParB/Sulfiredoxin"/>
    <property type="match status" value="1"/>
</dbReference>
<evidence type="ECO:0000256" key="1">
    <source>
        <dbReference type="ARBA" id="ARBA00006295"/>
    </source>
</evidence>
<feature type="domain" description="ParB-like N-terminal" evidence="3">
    <location>
        <begin position="75"/>
        <end position="176"/>
    </location>
</feature>
<sequence>MARKQSEYLADLLGDDEDDAATAPPSETAEAAVPEVSTPAPASPPRNRRGSMTLLGRESALARVASGDVKQVTQMLLDPARVRPWAGNARSYAHLSEENCRELIDAIIAEGGQKVPAVVRRVSDDPNHEYEVIAGTRRHWSISWLRANSYPEMRFLAQVAELDDEAAFRLADIENRARKDVSDLERARNYAEALKTHYGNHMTRMAERLKLSKGWLSKMLKVAAIPDSVIAAFASPGDVQLKPAYSLAQALDDDSRAKSIRGEARTLSKEQADARVNGRPPLPAVDVLKRLLAAGTEKPEAKPMVILREGRPLLTVKQTNRQGVTIQLHSGTGAREADVLNAVKRALVQLDEDGRGLKP</sequence>
<dbReference type="Pfam" id="PF18090">
    <property type="entry name" value="SoPB_HTH"/>
    <property type="match status" value="1"/>
</dbReference>
<feature type="compositionally biased region" description="Low complexity" evidence="2">
    <location>
        <begin position="21"/>
        <end position="38"/>
    </location>
</feature>
<accession>A0A916Z9P7</accession>
<gene>
    <name evidence="4" type="ORF">GCM10010990_35850</name>
</gene>
<evidence type="ECO:0000313" key="5">
    <source>
        <dbReference type="Proteomes" id="UP000612349"/>
    </source>
</evidence>
<dbReference type="InterPro" id="IPR040873">
    <property type="entry name" value="SoPB_HTH"/>
</dbReference>
<name>A0A916Z9P7_9SPHN</name>
<comment type="similarity">
    <text evidence="1">Belongs to the ParB family.</text>
</comment>
<dbReference type="Pfam" id="PF02195">
    <property type="entry name" value="ParB_N"/>
    <property type="match status" value="1"/>
</dbReference>
<feature type="region of interest" description="Disordered" evidence="2">
    <location>
        <begin position="1"/>
        <end position="51"/>
    </location>
</feature>
<dbReference type="GO" id="GO:0005694">
    <property type="term" value="C:chromosome"/>
    <property type="evidence" value="ECO:0007669"/>
    <property type="project" value="TreeGrafter"/>
</dbReference>
<dbReference type="PANTHER" id="PTHR33375">
    <property type="entry name" value="CHROMOSOME-PARTITIONING PROTEIN PARB-RELATED"/>
    <property type="match status" value="1"/>
</dbReference>
<dbReference type="AlphaFoldDB" id="A0A916Z9P7"/>
<dbReference type="SUPFAM" id="SSF109709">
    <property type="entry name" value="KorB DNA-binding domain-like"/>
    <property type="match status" value="1"/>
</dbReference>
<evidence type="ECO:0000313" key="4">
    <source>
        <dbReference type="EMBL" id="GGD82645.1"/>
    </source>
</evidence>
<dbReference type="EMBL" id="BMIP01000012">
    <property type="protein sequence ID" value="GGD82645.1"/>
    <property type="molecule type" value="Genomic_DNA"/>
</dbReference>
<comment type="caution">
    <text evidence="4">The sequence shown here is derived from an EMBL/GenBank/DDBJ whole genome shotgun (WGS) entry which is preliminary data.</text>
</comment>
<dbReference type="Gene3D" id="1.10.10.2830">
    <property type="match status" value="1"/>
</dbReference>